<keyword evidence="4" id="KW-1185">Reference proteome</keyword>
<proteinExistence type="predicted"/>
<dbReference type="OrthoDB" id="203796at2759"/>
<comment type="caution">
    <text evidence="3">The sequence shown here is derived from an EMBL/GenBank/DDBJ whole genome shotgun (WGS) entry which is preliminary data.</text>
</comment>
<organism evidence="3 4">
    <name type="scientific">Cadophora malorum</name>
    <dbReference type="NCBI Taxonomy" id="108018"/>
    <lineage>
        <taxon>Eukaryota</taxon>
        <taxon>Fungi</taxon>
        <taxon>Dikarya</taxon>
        <taxon>Ascomycota</taxon>
        <taxon>Pezizomycotina</taxon>
        <taxon>Leotiomycetes</taxon>
        <taxon>Helotiales</taxon>
        <taxon>Ploettnerulaceae</taxon>
        <taxon>Cadophora</taxon>
    </lineage>
</organism>
<evidence type="ECO:0000313" key="4">
    <source>
        <dbReference type="Proteomes" id="UP000664132"/>
    </source>
</evidence>
<accession>A0A8H7T6J2</accession>
<reference evidence="3" key="1">
    <citation type="submission" date="2021-02" db="EMBL/GenBank/DDBJ databases">
        <title>Genome sequence Cadophora malorum strain M34.</title>
        <authorList>
            <person name="Stefanovic E."/>
            <person name="Vu D."/>
            <person name="Scully C."/>
            <person name="Dijksterhuis J."/>
            <person name="Roader J."/>
            <person name="Houbraken J."/>
        </authorList>
    </citation>
    <scope>NUCLEOTIDE SEQUENCE</scope>
    <source>
        <strain evidence="3">M34</strain>
    </source>
</reference>
<gene>
    <name evidence="3" type="ORF">IFR04_013527</name>
</gene>
<feature type="compositionally biased region" description="Basic and acidic residues" evidence="1">
    <location>
        <begin position="15"/>
        <end position="24"/>
    </location>
</feature>
<name>A0A8H7T6J2_9HELO</name>
<dbReference type="PANTHER" id="PTHR37848">
    <property type="entry name" value="EXPRESSED PROTEIN"/>
    <property type="match status" value="1"/>
</dbReference>
<keyword evidence="2" id="KW-0812">Transmembrane</keyword>
<dbReference type="EMBL" id="JAFJYH010000320">
    <property type="protein sequence ID" value="KAG4413342.1"/>
    <property type="molecule type" value="Genomic_DNA"/>
</dbReference>
<sequence>MGSGKAVYQPARPQAYRDEPDHAETSSMSSAVLLDDVEAAFPDEELPPYQDIPSEAPLAPAAPATPTTTQTWSYLPPDLPFMTHDLSCREFRTRFPHYSNNASALYDMIRTQALYPPSYFVQLHGTHTETRRNGNKETKDKVQDFLVVVNITHLLGGLGSGEVELLPDNKRGYRGTRFPSLKPTVSDTSDGEEGADELRRWCERYVADKSGWKSFTLKRKILNHDKKKLEQLLRSAIAETNYRGHLSVDFPEQRTSLIVYSPGKINEWRITTWIRWVFYCTFLWLFSWPFLFFITARYETVKAVFKYADSPPGDDMTRKCTVMTEVEWFHRWQSAIKRAAIARMVCKDSALDEAYRIATERADARGEAMGRQPEAPRTGNAFADGAIGILGQGLRLASDYNDMRGWGADT</sequence>
<keyword evidence="2" id="KW-1133">Transmembrane helix</keyword>
<keyword evidence="2" id="KW-0472">Membrane</keyword>
<dbReference type="AlphaFoldDB" id="A0A8H7T6J2"/>
<protein>
    <submittedName>
        <fullName evidence="3">Uncharacterized protein</fullName>
    </submittedName>
</protein>
<feature type="transmembrane region" description="Helical" evidence="2">
    <location>
        <begin position="276"/>
        <end position="296"/>
    </location>
</feature>
<feature type="region of interest" description="Disordered" evidence="1">
    <location>
        <begin position="1"/>
        <end position="31"/>
    </location>
</feature>
<dbReference type="PANTHER" id="PTHR37848:SF1">
    <property type="entry name" value="SUN DOMAIN-CONTAINING PROTEIN"/>
    <property type="match status" value="1"/>
</dbReference>
<evidence type="ECO:0000256" key="1">
    <source>
        <dbReference type="SAM" id="MobiDB-lite"/>
    </source>
</evidence>
<evidence type="ECO:0000256" key="2">
    <source>
        <dbReference type="SAM" id="Phobius"/>
    </source>
</evidence>
<dbReference type="Proteomes" id="UP000664132">
    <property type="component" value="Unassembled WGS sequence"/>
</dbReference>
<evidence type="ECO:0000313" key="3">
    <source>
        <dbReference type="EMBL" id="KAG4413342.1"/>
    </source>
</evidence>